<organism evidence="2 3">
    <name type="scientific">Alkalibacillus haloalkaliphilus</name>
    <dbReference type="NCBI Taxonomy" id="94136"/>
    <lineage>
        <taxon>Bacteria</taxon>
        <taxon>Bacillati</taxon>
        <taxon>Bacillota</taxon>
        <taxon>Bacilli</taxon>
        <taxon>Bacillales</taxon>
        <taxon>Bacillaceae</taxon>
        <taxon>Alkalibacillus</taxon>
    </lineage>
</organism>
<dbReference type="SUPFAM" id="SSF82549">
    <property type="entry name" value="DAK1/DegV-like"/>
    <property type="match status" value="1"/>
</dbReference>
<accession>A0A511W9V5</accession>
<name>A0A511W9V5_9BACI</name>
<dbReference type="Gene3D" id="3.40.50.10170">
    <property type="match status" value="1"/>
</dbReference>
<dbReference type="NCBIfam" id="TIGR00762">
    <property type="entry name" value="DegV"/>
    <property type="match status" value="1"/>
</dbReference>
<proteinExistence type="predicted"/>
<sequence length="286" mass="32066">MGIQFMVDGGADLPQGFAEKFNIKEIPLNIHFDDGVYKAGVELTTDQYYEKFNAMEDIPKTSAPSPNDFYEAFKEVDANTPILLLSLTKNLSATYQNAVIGRDMILDEEPDREIEIINTKTASCGVTLLLNEAIKMKVKSVDFHEIVNQTKQNVEKTVTLFSLKTVENLIKGGRLDKFRGTIAKTLNIKLLMKASDEGEIEVTEKIRGEKKALRRLIEQIGEYSKTLEGKTIVMSQGNCESRAQKLMSQIKEQYNQDEDYTVEMGPLVANYAGEGGIVISFLEDDQ</sequence>
<dbReference type="PROSITE" id="PS51482">
    <property type="entry name" value="DEGV"/>
    <property type="match status" value="1"/>
</dbReference>
<dbReference type="Pfam" id="PF02645">
    <property type="entry name" value="DegV"/>
    <property type="match status" value="1"/>
</dbReference>
<dbReference type="Gene3D" id="3.30.1180.10">
    <property type="match status" value="1"/>
</dbReference>
<evidence type="ECO:0000256" key="1">
    <source>
        <dbReference type="ARBA" id="ARBA00023121"/>
    </source>
</evidence>
<dbReference type="EMBL" id="BJYA01000025">
    <property type="protein sequence ID" value="GEN47138.1"/>
    <property type="molecule type" value="Genomic_DNA"/>
</dbReference>
<evidence type="ECO:0000313" key="2">
    <source>
        <dbReference type="EMBL" id="GEN47138.1"/>
    </source>
</evidence>
<dbReference type="InterPro" id="IPR043168">
    <property type="entry name" value="DegV_C"/>
</dbReference>
<dbReference type="OrthoDB" id="5429275at2"/>
<protein>
    <submittedName>
        <fullName evidence="2">DegV family protein</fullName>
    </submittedName>
</protein>
<dbReference type="GO" id="GO:0008289">
    <property type="term" value="F:lipid binding"/>
    <property type="evidence" value="ECO:0007669"/>
    <property type="project" value="UniProtKB-KW"/>
</dbReference>
<dbReference type="RefSeq" id="WP_146818560.1">
    <property type="nucleotide sequence ID" value="NZ_BJYA01000025.1"/>
</dbReference>
<comment type="caution">
    <text evidence="2">The sequence shown here is derived from an EMBL/GenBank/DDBJ whole genome shotgun (WGS) entry which is preliminary data.</text>
</comment>
<dbReference type="InterPro" id="IPR003797">
    <property type="entry name" value="DegV"/>
</dbReference>
<dbReference type="PANTHER" id="PTHR33434">
    <property type="entry name" value="DEGV DOMAIN-CONTAINING PROTEIN DR_1986-RELATED"/>
    <property type="match status" value="1"/>
</dbReference>
<keyword evidence="1" id="KW-0446">Lipid-binding</keyword>
<dbReference type="InterPro" id="IPR050270">
    <property type="entry name" value="DegV_domain_contain"/>
</dbReference>
<dbReference type="Proteomes" id="UP000321440">
    <property type="component" value="Unassembled WGS sequence"/>
</dbReference>
<reference evidence="2 3" key="1">
    <citation type="submission" date="2019-07" db="EMBL/GenBank/DDBJ databases">
        <title>Whole genome shotgun sequence of Alkalibacillus haloalkaliphilus NBRC 103110.</title>
        <authorList>
            <person name="Hosoyama A."/>
            <person name="Uohara A."/>
            <person name="Ohji S."/>
            <person name="Ichikawa N."/>
        </authorList>
    </citation>
    <scope>NUCLEOTIDE SEQUENCE [LARGE SCALE GENOMIC DNA]</scope>
    <source>
        <strain evidence="2 3">NBRC 103110</strain>
    </source>
</reference>
<keyword evidence="3" id="KW-1185">Reference proteome</keyword>
<gene>
    <name evidence="2" type="ORF">AHA02nite_29140</name>
</gene>
<dbReference type="PANTHER" id="PTHR33434:SF2">
    <property type="entry name" value="FATTY ACID-BINDING PROTEIN TM_1468"/>
    <property type="match status" value="1"/>
</dbReference>
<dbReference type="AlphaFoldDB" id="A0A511W9V5"/>
<evidence type="ECO:0000313" key="3">
    <source>
        <dbReference type="Proteomes" id="UP000321440"/>
    </source>
</evidence>